<reference evidence="1" key="1">
    <citation type="submission" date="2016-10" db="EMBL/GenBank/DDBJ databases">
        <authorList>
            <person name="Varghese N."/>
        </authorList>
    </citation>
    <scope>NUCLEOTIDE SEQUENCE</scope>
</reference>
<name>A0A218MN93_9VIRU</name>
<organism evidence="1">
    <name type="scientific">uncultured virus</name>
    <dbReference type="NCBI Taxonomy" id="340016"/>
    <lineage>
        <taxon>Viruses</taxon>
        <taxon>environmental samples</taxon>
    </lineage>
</organism>
<evidence type="ECO:0000313" key="1">
    <source>
        <dbReference type="EMBL" id="ASF00770.1"/>
    </source>
</evidence>
<reference evidence="1" key="2">
    <citation type="journal article" date="2017" name="Nat. Commun.">
        <title>Single-virus genomics reveals hidden cosmopolitan and abundant viruses.</title>
        <authorList>
            <person name="Martinez-Hernandez F."/>
            <person name="Fornas O."/>
            <person name="Lluesma Gomez M."/>
            <person name="Bolduc B."/>
            <person name="de la Cruz Pena M.J."/>
            <person name="Martinez J.M."/>
            <person name="Anton J."/>
            <person name="Gasol J.M."/>
            <person name="Rosselli R."/>
            <person name="Rodriguez-Valera F."/>
            <person name="Sullivan M.B."/>
            <person name="Acinas S.G."/>
            <person name="Martinez-Garcia M."/>
        </authorList>
    </citation>
    <scope>NUCLEOTIDE SEQUENCE</scope>
</reference>
<dbReference type="EMBL" id="KY052855">
    <property type="protein sequence ID" value="ASF00770.1"/>
    <property type="molecule type" value="Genomic_DNA"/>
</dbReference>
<proteinExistence type="predicted"/>
<protein>
    <submittedName>
        <fullName evidence="1">Uncharacterized protein</fullName>
    </submittedName>
</protein>
<sequence>MFLDPMETQKRYRHIGMLVAERHEKRTGRSLLEDKELETFTNYFTEDICERNVGLKKTVSGVCEDFRMNIEISSKEKLIEEIDHKFIKEFADQLVTNLLYGYPVRFNYHRLMEGFNDISKINRNKR</sequence>
<accession>A0A218MN93</accession>